<dbReference type="OrthoDB" id="10300678at2759"/>
<dbReference type="EMBL" id="BMAO01010303">
    <property type="protein sequence ID" value="GFQ66250.1"/>
    <property type="molecule type" value="Genomic_DNA"/>
</dbReference>
<reference evidence="1" key="1">
    <citation type="submission" date="2020-07" db="EMBL/GenBank/DDBJ databases">
        <title>Multicomponent nature underlies the extraordinary mechanical properties of spider dragline silk.</title>
        <authorList>
            <person name="Kono N."/>
            <person name="Nakamura H."/>
            <person name="Mori M."/>
            <person name="Yoshida Y."/>
            <person name="Ohtoshi R."/>
            <person name="Malay A.D."/>
            <person name="Moran D.A.P."/>
            <person name="Tomita M."/>
            <person name="Numata K."/>
            <person name="Arakawa K."/>
        </authorList>
    </citation>
    <scope>NUCLEOTIDE SEQUENCE</scope>
</reference>
<gene>
    <name evidence="1" type="ORF">TNCT_178681</name>
</gene>
<dbReference type="AlphaFoldDB" id="A0A8X6EYS0"/>
<comment type="caution">
    <text evidence="1">The sequence shown here is derived from an EMBL/GenBank/DDBJ whole genome shotgun (WGS) entry which is preliminary data.</text>
</comment>
<protein>
    <submittedName>
        <fullName evidence="1">Uncharacterized protein</fullName>
    </submittedName>
</protein>
<evidence type="ECO:0000313" key="2">
    <source>
        <dbReference type="Proteomes" id="UP000887116"/>
    </source>
</evidence>
<name>A0A8X6EYS0_TRICU</name>
<dbReference type="Proteomes" id="UP000887116">
    <property type="component" value="Unassembled WGS sequence"/>
</dbReference>
<accession>A0A8X6EYS0</accession>
<evidence type="ECO:0000313" key="1">
    <source>
        <dbReference type="EMBL" id="GFQ66250.1"/>
    </source>
</evidence>
<proteinExistence type="predicted"/>
<sequence>MSQYSDYGIINFGTIKKVLTEQMICSVMGCPRLDVVEARGDRYVVVPMHREHGMKFLPAAFTVRTPYLARDEQHQCFHPLPATIGRNGPSRLFVACLACVQSEY</sequence>
<organism evidence="1 2">
    <name type="scientific">Trichonephila clavata</name>
    <name type="common">Joro spider</name>
    <name type="synonym">Nephila clavata</name>
    <dbReference type="NCBI Taxonomy" id="2740835"/>
    <lineage>
        <taxon>Eukaryota</taxon>
        <taxon>Metazoa</taxon>
        <taxon>Ecdysozoa</taxon>
        <taxon>Arthropoda</taxon>
        <taxon>Chelicerata</taxon>
        <taxon>Arachnida</taxon>
        <taxon>Araneae</taxon>
        <taxon>Araneomorphae</taxon>
        <taxon>Entelegynae</taxon>
        <taxon>Araneoidea</taxon>
        <taxon>Nephilidae</taxon>
        <taxon>Trichonephila</taxon>
    </lineage>
</organism>
<keyword evidence="2" id="KW-1185">Reference proteome</keyword>